<dbReference type="Gene3D" id="6.10.250.690">
    <property type="match status" value="1"/>
</dbReference>
<dbReference type="GO" id="GO:0000156">
    <property type="term" value="F:phosphorelay response regulator activity"/>
    <property type="evidence" value="ECO:0007669"/>
    <property type="project" value="TreeGrafter"/>
</dbReference>
<dbReference type="CDD" id="cd17574">
    <property type="entry name" value="REC_OmpR"/>
    <property type="match status" value="1"/>
</dbReference>
<dbReference type="Pfam" id="PF00072">
    <property type="entry name" value="Response_reg"/>
    <property type="match status" value="1"/>
</dbReference>
<dbReference type="InterPro" id="IPR001867">
    <property type="entry name" value="OmpR/PhoB-type_DNA-bd"/>
</dbReference>
<gene>
    <name evidence="12" type="ORF">IAB31_03325</name>
</gene>
<dbReference type="FunFam" id="1.10.10.10:FF:000018">
    <property type="entry name" value="DNA-binding response regulator ResD"/>
    <property type="match status" value="1"/>
</dbReference>
<proteinExistence type="predicted"/>
<dbReference type="GO" id="GO:0032993">
    <property type="term" value="C:protein-DNA complex"/>
    <property type="evidence" value="ECO:0007669"/>
    <property type="project" value="TreeGrafter"/>
</dbReference>
<protein>
    <recommendedName>
        <fullName evidence="1">Stage 0 sporulation protein A homolog</fullName>
    </recommendedName>
</protein>
<dbReference type="CDD" id="cd00383">
    <property type="entry name" value="trans_reg_C"/>
    <property type="match status" value="1"/>
</dbReference>
<keyword evidence="3" id="KW-0902">Two-component regulatory system</keyword>
<dbReference type="PROSITE" id="PS51755">
    <property type="entry name" value="OMPR_PHOB"/>
    <property type="match status" value="1"/>
</dbReference>
<evidence type="ECO:0000256" key="3">
    <source>
        <dbReference type="ARBA" id="ARBA00023012"/>
    </source>
</evidence>
<evidence type="ECO:0000256" key="1">
    <source>
        <dbReference type="ARBA" id="ARBA00018672"/>
    </source>
</evidence>
<dbReference type="InterPro" id="IPR036388">
    <property type="entry name" value="WH-like_DNA-bd_sf"/>
</dbReference>
<keyword evidence="4" id="KW-0805">Transcription regulation</keyword>
<dbReference type="PANTHER" id="PTHR48111:SF26">
    <property type="entry name" value="STAGE 0 SPORULATION PROTEIN A HOMOLOG"/>
    <property type="match status" value="1"/>
</dbReference>
<dbReference type="GO" id="GO:0000976">
    <property type="term" value="F:transcription cis-regulatory region binding"/>
    <property type="evidence" value="ECO:0007669"/>
    <property type="project" value="TreeGrafter"/>
</dbReference>
<dbReference type="Pfam" id="PF00486">
    <property type="entry name" value="Trans_reg_C"/>
    <property type="match status" value="1"/>
</dbReference>
<dbReference type="PROSITE" id="PS50110">
    <property type="entry name" value="RESPONSE_REGULATORY"/>
    <property type="match status" value="1"/>
</dbReference>
<dbReference type="InterPro" id="IPR039420">
    <property type="entry name" value="WalR-like"/>
</dbReference>
<dbReference type="GO" id="GO:0006355">
    <property type="term" value="P:regulation of DNA-templated transcription"/>
    <property type="evidence" value="ECO:0007669"/>
    <property type="project" value="InterPro"/>
</dbReference>
<dbReference type="PANTHER" id="PTHR48111">
    <property type="entry name" value="REGULATOR OF RPOS"/>
    <property type="match status" value="1"/>
</dbReference>
<dbReference type="Proteomes" id="UP000886757">
    <property type="component" value="Unassembled WGS sequence"/>
</dbReference>
<keyword evidence="6" id="KW-0804">Transcription</keyword>
<sequence length="245" mass="27892">MNRILIIEDDELIAELERDYLAAEEMEADIAADGISGLEQFKKKEYQAVILDLMLPGKNGFSICREIRKLSDVPILLVTARKEEIDKIRGLGLGADDYVVKPFSPMELVARVKAHMQIHRSLKSGSSERTIKAGRLEIYPDSYRVYKDGQPVELTGREFELLFFLAENPNIVFSKERLFDRIWGMEAVGDLATVTVHVNKLREKIEDDPSSPKLIKTVWGVGYRFQRENEPGTLFTNSGKWSKIS</sequence>
<evidence type="ECO:0000256" key="4">
    <source>
        <dbReference type="ARBA" id="ARBA00023015"/>
    </source>
</evidence>
<evidence type="ECO:0000256" key="9">
    <source>
        <dbReference type="PROSITE-ProRule" id="PRU01091"/>
    </source>
</evidence>
<evidence type="ECO:0000313" key="13">
    <source>
        <dbReference type="Proteomes" id="UP000886757"/>
    </source>
</evidence>
<evidence type="ECO:0000313" key="12">
    <source>
        <dbReference type="EMBL" id="HIR12937.1"/>
    </source>
</evidence>
<evidence type="ECO:0000256" key="5">
    <source>
        <dbReference type="ARBA" id="ARBA00023125"/>
    </source>
</evidence>
<evidence type="ECO:0000256" key="7">
    <source>
        <dbReference type="ARBA" id="ARBA00024867"/>
    </source>
</evidence>
<dbReference type="GO" id="GO:0005829">
    <property type="term" value="C:cytosol"/>
    <property type="evidence" value="ECO:0007669"/>
    <property type="project" value="TreeGrafter"/>
</dbReference>
<feature type="domain" description="OmpR/PhoB-type" evidence="11">
    <location>
        <begin position="128"/>
        <end position="227"/>
    </location>
</feature>
<feature type="domain" description="Response regulatory" evidence="10">
    <location>
        <begin position="3"/>
        <end position="116"/>
    </location>
</feature>
<feature type="modified residue" description="4-aspartylphosphate" evidence="8">
    <location>
        <position position="52"/>
    </location>
</feature>
<organism evidence="12 13">
    <name type="scientific">Candidatus Choladousia intestinavium</name>
    <dbReference type="NCBI Taxonomy" id="2840727"/>
    <lineage>
        <taxon>Bacteria</taxon>
        <taxon>Bacillati</taxon>
        <taxon>Bacillota</taxon>
        <taxon>Clostridia</taxon>
        <taxon>Lachnospirales</taxon>
        <taxon>Lachnospiraceae</taxon>
        <taxon>Lachnospiraceae incertae sedis</taxon>
        <taxon>Candidatus Choladousia</taxon>
    </lineage>
</organism>
<dbReference type="EMBL" id="DVGK01000042">
    <property type="protein sequence ID" value="HIR12937.1"/>
    <property type="molecule type" value="Genomic_DNA"/>
</dbReference>
<dbReference type="Gene3D" id="3.40.50.2300">
    <property type="match status" value="1"/>
</dbReference>
<dbReference type="SMART" id="SM00448">
    <property type="entry name" value="REC"/>
    <property type="match status" value="1"/>
</dbReference>
<feature type="DNA-binding region" description="OmpR/PhoB-type" evidence="9">
    <location>
        <begin position="128"/>
        <end position="227"/>
    </location>
</feature>
<evidence type="ECO:0000256" key="2">
    <source>
        <dbReference type="ARBA" id="ARBA00022553"/>
    </source>
</evidence>
<keyword evidence="2 8" id="KW-0597">Phosphoprotein</keyword>
<evidence type="ECO:0000256" key="8">
    <source>
        <dbReference type="PROSITE-ProRule" id="PRU00169"/>
    </source>
</evidence>
<reference evidence="12" key="1">
    <citation type="submission" date="2020-10" db="EMBL/GenBank/DDBJ databases">
        <authorList>
            <person name="Gilroy R."/>
        </authorList>
    </citation>
    <scope>NUCLEOTIDE SEQUENCE</scope>
    <source>
        <strain evidence="12">ChiSjej4B22-8148</strain>
    </source>
</reference>
<dbReference type="FunFam" id="3.40.50.2300:FF:000001">
    <property type="entry name" value="DNA-binding response regulator PhoB"/>
    <property type="match status" value="1"/>
</dbReference>
<dbReference type="InterPro" id="IPR011006">
    <property type="entry name" value="CheY-like_superfamily"/>
</dbReference>
<evidence type="ECO:0000259" key="10">
    <source>
        <dbReference type="PROSITE" id="PS50110"/>
    </source>
</evidence>
<keyword evidence="5 9" id="KW-0238">DNA-binding</keyword>
<dbReference type="AlphaFoldDB" id="A0A9D1ACM6"/>
<name>A0A9D1ACM6_9FIRM</name>
<dbReference type="SMART" id="SM00862">
    <property type="entry name" value="Trans_reg_C"/>
    <property type="match status" value="1"/>
</dbReference>
<accession>A0A9D1ACM6</accession>
<comment type="caution">
    <text evidence="12">The sequence shown here is derived from an EMBL/GenBank/DDBJ whole genome shotgun (WGS) entry which is preliminary data.</text>
</comment>
<comment type="function">
    <text evidence="7">May play the central regulatory role in sporulation. It may be an element of the effector pathway responsible for the activation of sporulation genes in response to nutritional stress. Spo0A may act in concert with spo0H (a sigma factor) to control the expression of some genes that are critical to the sporulation process.</text>
</comment>
<evidence type="ECO:0000256" key="6">
    <source>
        <dbReference type="ARBA" id="ARBA00023163"/>
    </source>
</evidence>
<reference evidence="12" key="2">
    <citation type="journal article" date="2021" name="PeerJ">
        <title>Extensive microbial diversity within the chicken gut microbiome revealed by metagenomics and culture.</title>
        <authorList>
            <person name="Gilroy R."/>
            <person name="Ravi A."/>
            <person name="Getino M."/>
            <person name="Pursley I."/>
            <person name="Horton D.L."/>
            <person name="Alikhan N.F."/>
            <person name="Baker D."/>
            <person name="Gharbi K."/>
            <person name="Hall N."/>
            <person name="Watson M."/>
            <person name="Adriaenssens E.M."/>
            <person name="Foster-Nyarko E."/>
            <person name="Jarju S."/>
            <person name="Secka A."/>
            <person name="Antonio M."/>
            <person name="Oren A."/>
            <person name="Chaudhuri R.R."/>
            <person name="La Ragione R."/>
            <person name="Hildebrand F."/>
            <person name="Pallen M.J."/>
        </authorList>
    </citation>
    <scope>NUCLEOTIDE SEQUENCE</scope>
    <source>
        <strain evidence="12">ChiSjej4B22-8148</strain>
    </source>
</reference>
<evidence type="ECO:0000259" key="11">
    <source>
        <dbReference type="PROSITE" id="PS51755"/>
    </source>
</evidence>
<dbReference type="Gene3D" id="1.10.10.10">
    <property type="entry name" value="Winged helix-like DNA-binding domain superfamily/Winged helix DNA-binding domain"/>
    <property type="match status" value="1"/>
</dbReference>
<dbReference type="SUPFAM" id="SSF52172">
    <property type="entry name" value="CheY-like"/>
    <property type="match status" value="1"/>
</dbReference>
<dbReference type="InterPro" id="IPR001789">
    <property type="entry name" value="Sig_transdc_resp-reg_receiver"/>
</dbReference>